<gene>
    <name evidence="3" type="ORF">Sant_1081</name>
</gene>
<organism evidence="3 4">
    <name type="scientific">Sodalis praecaptivus</name>
    <dbReference type="NCBI Taxonomy" id="1239307"/>
    <lineage>
        <taxon>Bacteria</taxon>
        <taxon>Pseudomonadati</taxon>
        <taxon>Pseudomonadota</taxon>
        <taxon>Gammaproteobacteria</taxon>
        <taxon>Enterobacterales</taxon>
        <taxon>Bruguierivoracaceae</taxon>
        <taxon>Sodalis</taxon>
    </lineage>
</organism>
<reference evidence="3 4" key="1">
    <citation type="journal article" date="2014" name="Genome Biol. Evol.">
        <title>Genome degeneration and adaptation in a nascent stage of symbiosis.</title>
        <authorList>
            <person name="Oakeson K.F."/>
            <person name="Gil R."/>
            <person name="Clayton A.L."/>
            <person name="Dunn D.M."/>
            <person name="von Niederhausern A.C."/>
            <person name="Hamil C."/>
            <person name="Aoyagi A."/>
            <person name="Duval B."/>
            <person name="Baca A."/>
            <person name="Silva F.J."/>
            <person name="Vallier A."/>
            <person name="Jackson D.G."/>
            <person name="Latorre A."/>
            <person name="Weiss R.B."/>
            <person name="Heddi A."/>
            <person name="Moya A."/>
            <person name="Dale C."/>
        </authorList>
    </citation>
    <scope>NUCLEOTIDE SEQUENCE [LARGE SCALE GENOMIC DNA]</scope>
    <source>
        <strain evidence="3 4">HS1</strain>
    </source>
</reference>
<dbReference type="Proteomes" id="UP000019028">
    <property type="component" value="Chromosome"/>
</dbReference>
<dbReference type="HOGENOM" id="CLU_150721_1_0_6"/>
<dbReference type="Pfam" id="PF03658">
    <property type="entry name" value="Ub-RnfH"/>
    <property type="match status" value="1"/>
</dbReference>
<dbReference type="PANTHER" id="PTHR37483">
    <property type="entry name" value="UPF0125 PROTEIN RATB"/>
    <property type="match status" value="1"/>
</dbReference>
<dbReference type="RefSeq" id="WP_025421284.1">
    <property type="nucleotide sequence ID" value="NZ_CP006569.1"/>
</dbReference>
<evidence type="ECO:0000313" key="3">
    <source>
        <dbReference type="EMBL" id="AHF76153.1"/>
    </source>
</evidence>
<comment type="similarity">
    <text evidence="1 2">Belongs to the UPF0125 (RnfH) family.</text>
</comment>
<dbReference type="HAMAP" id="MF_00460">
    <property type="entry name" value="UPF0125_RnfH"/>
    <property type="match status" value="1"/>
</dbReference>
<sequence>MPDIRVEVVYALPERQYLRQLVLQEGSTLEQAIRASGLLALRQDINLDVNKVGIFSRPAKLEDKLSDGDRVEIYRPLLIDPKELRRQRADRTRK</sequence>
<dbReference type="OrthoDB" id="9796575at2"/>
<dbReference type="Gene3D" id="3.10.20.280">
    <property type="entry name" value="RnfH-like"/>
    <property type="match status" value="1"/>
</dbReference>
<evidence type="ECO:0000256" key="2">
    <source>
        <dbReference type="HAMAP-Rule" id="MF_00460"/>
    </source>
</evidence>
<name>W0HVH7_9GAMM</name>
<dbReference type="PATRIC" id="fig|1239307.3.peg.1157"/>
<keyword evidence="4" id="KW-1185">Reference proteome</keyword>
<accession>W0HVH7</accession>
<dbReference type="SUPFAM" id="SSF54285">
    <property type="entry name" value="MoaD/ThiS"/>
    <property type="match status" value="1"/>
</dbReference>
<protein>
    <recommendedName>
        <fullName evidence="2">UPF0125 protein Sant_1081</fullName>
    </recommendedName>
</protein>
<dbReference type="PANTHER" id="PTHR37483:SF1">
    <property type="entry name" value="UPF0125 PROTEIN RATB"/>
    <property type="match status" value="1"/>
</dbReference>
<dbReference type="EMBL" id="CP006569">
    <property type="protein sequence ID" value="AHF76153.1"/>
    <property type="molecule type" value="Genomic_DNA"/>
</dbReference>
<evidence type="ECO:0000313" key="4">
    <source>
        <dbReference type="Proteomes" id="UP000019028"/>
    </source>
</evidence>
<dbReference type="InterPro" id="IPR005346">
    <property type="entry name" value="RnfH"/>
</dbReference>
<dbReference type="AlphaFoldDB" id="W0HVH7"/>
<proteinExistence type="inferred from homology"/>
<dbReference type="InterPro" id="IPR037021">
    <property type="entry name" value="RnfH_sf"/>
</dbReference>
<dbReference type="NCBIfam" id="NF002490">
    <property type="entry name" value="PRK01777.1"/>
    <property type="match status" value="1"/>
</dbReference>
<dbReference type="KEGG" id="sod:Sant_1081"/>
<evidence type="ECO:0000256" key="1">
    <source>
        <dbReference type="ARBA" id="ARBA00010645"/>
    </source>
</evidence>
<dbReference type="InterPro" id="IPR016155">
    <property type="entry name" value="Mopterin_synth/thiamin_S_b"/>
</dbReference>